<dbReference type="InterPro" id="IPR016164">
    <property type="entry name" value="FAD-linked_Oxase-like_C"/>
</dbReference>
<dbReference type="Proteomes" id="UP000585272">
    <property type="component" value="Unassembled WGS sequence"/>
</dbReference>
<dbReference type="EMBL" id="JACHNU010000009">
    <property type="protein sequence ID" value="MBB4664842.1"/>
    <property type="molecule type" value="Genomic_DNA"/>
</dbReference>
<dbReference type="PROSITE" id="PS51387">
    <property type="entry name" value="FAD_PCMH"/>
    <property type="match status" value="1"/>
</dbReference>
<dbReference type="Gene3D" id="3.30.465.10">
    <property type="match status" value="1"/>
</dbReference>
<dbReference type="Pfam" id="PF02913">
    <property type="entry name" value="FAD-oxidase_C"/>
    <property type="match status" value="1"/>
</dbReference>
<dbReference type="Gene3D" id="1.10.45.10">
    <property type="entry name" value="Vanillyl-alcohol Oxidase, Chain A, domain 4"/>
    <property type="match status" value="1"/>
</dbReference>
<sequence>MTAATAADRLLDDLASGPPAGDLVTDPEVLASYRRDQAAPALVPAGMPAAVVRPRTTEEVQAAVRAAARHQVPVVPRGAGSGLSGGANAIDGCLVVSLERMTDVVELDGASLLATVQPGLVNLNLREAAEREGLFYAPDPASYEFSTIGGNIATNAGGLCCVKYGVTRDALLGLEVVLADGRAVRVGRRARKGVAGYDLASLFCGSEGTLGIVTQATVRLIPPPRSSATLAASFPTLGSAGAAIAKISRNATPSVLELMDRTTIQAVERMAPQELDDTVAALLFARSDLGGAAALRAVDEMARWCEEAGATLALTTDEEAEGRMLMAARRLAYPALEHQGATLLDDVGVPLGQIPALLDGIERIAGEHGVTIGTFGHAGDGNMHPTIVFDHRDPDSVARARAAFAALVRLALDLGGTVTGEHGVGLLKRGFLDGELGEAAELNHAVKRALDPHGLFNPGKGI</sequence>
<accession>A0A840IIN1</accession>
<dbReference type="RefSeq" id="WP_183345243.1">
    <property type="nucleotide sequence ID" value="NZ_JACHNU010000009.1"/>
</dbReference>
<dbReference type="PANTHER" id="PTHR42934">
    <property type="entry name" value="GLYCOLATE OXIDASE SUBUNIT GLCD"/>
    <property type="match status" value="1"/>
</dbReference>
<dbReference type="InterPro" id="IPR051914">
    <property type="entry name" value="FAD-linked_OxidoTrans_Type4"/>
</dbReference>
<dbReference type="PANTHER" id="PTHR42934:SF2">
    <property type="entry name" value="GLYCOLATE OXIDASE SUBUNIT GLCD"/>
    <property type="match status" value="1"/>
</dbReference>
<dbReference type="AlphaFoldDB" id="A0A840IIN1"/>
<dbReference type="GO" id="GO:0071949">
    <property type="term" value="F:FAD binding"/>
    <property type="evidence" value="ECO:0007669"/>
    <property type="project" value="InterPro"/>
</dbReference>
<comment type="cofactor">
    <cofactor evidence="1">
        <name>FAD</name>
        <dbReference type="ChEBI" id="CHEBI:57692"/>
    </cofactor>
</comment>
<dbReference type="SUPFAM" id="SSF56176">
    <property type="entry name" value="FAD-binding/transporter-associated domain-like"/>
    <property type="match status" value="1"/>
</dbReference>
<dbReference type="InterPro" id="IPR006094">
    <property type="entry name" value="Oxid_FAD_bind_N"/>
</dbReference>
<evidence type="ECO:0000259" key="7">
    <source>
        <dbReference type="PROSITE" id="PS51387"/>
    </source>
</evidence>
<evidence type="ECO:0000256" key="1">
    <source>
        <dbReference type="ARBA" id="ARBA00001974"/>
    </source>
</evidence>
<protein>
    <submittedName>
        <fullName evidence="8">Glycolate oxidase</fullName>
        <ecNumber evidence="8">1.1.3.15</ecNumber>
    </submittedName>
</protein>
<proteinExistence type="inferred from homology"/>
<evidence type="ECO:0000256" key="4">
    <source>
        <dbReference type="ARBA" id="ARBA00022827"/>
    </source>
</evidence>
<dbReference type="Pfam" id="PF01565">
    <property type="entry name" value="FAD_binding_4"/>
    <property type="match status" value="1"/>
</dbReference>
<dbReference type="Gene3D" id="3.30.70.2740">
    <property type="match status" value="1"/>
</dbReference>
<dbReference type="GO" id="GO:0003973">
    <property type="term" value="F:(S)-2-hydroxy-acid oxidase activity"/>
    <property type="evidence" value="ECO:0007669"/>
    <property type="project" value="UniProtKB-EC"/>
</dbReference>
<dbReference type="EC" id="1.1.3.15" evidence="8"/>
<organism evidence="8 9">
    <name type="scientific">Conexibacter arvalis</name>
    <dbReference type="NCBI Taxonomy" id="912552"/>
    <lineage>
        <taxon>Bacteria</taxon>
        <taxon>Bacillati</taxon>
        <taxon>Actinomycetota</taxon>
        <taxon>Thermoleophilia</taxon>
        <taxon>Solirubrobacterales</taxon>
        <taxon>Conexibacteraceae</taxon>
        <taxon>Conexibacter</taxon>
    </lineage>
</organism>
<dbReference type="SUPFAM" id="SSF55103">
    <property type="entry name" value="FAD-linked oxidases, C-terminal domain"/>
    <property type="match status" value="1"/>
</dbReference>
<keyword evidence="5 8" id="KW-0560">Oxidoreductase</keyword>
<evidence type="ECO:0000313" key="9">
    <source>
        <dbReference type="Proteomes" id="UP000585272"/>
    </source>
</evidence>
<keyword evidence="3" id="KW-0285">Flavoprotein</keyword>
<dbReference type="FunFam" id="3.30.70.2740:FF:000001">
    <property type="entry name" value="D-lactate dehydrogenase mitochondrial"/>
    <property type="match status" value="1"/>
</dbReference>
<name>A0A840IIN1_9ACTN</name>
<keyword evidence="9" id="KW-1185">Reference proteome</keyword>
<dbReference type="InterPro" id="IPR016169">
    <property type="entry name" value="FAD-bd_PCMH_sub2"/>
</dbReference>
<evidence type="ECO:0000256" key="5">
    <source>
        <dbReference type="ARBA" id="ARBA00023002"/>
    </source>
</evidence>
<comment type="caution">
    <text evidence="8">The sequence shown here is derived from an EMBL/GenBank/DDBJ whole genome shotgun (WGS) entry which is preliminary data.</text>
</comment>
<feature type="region of interest" description="Disordered" evidence="6">
    <location>
        <begin position="1"/>
        <end position="22"/>
    </location>
</feature>
<dbReference type="InterPro" id="IPR036318">
    <property type="entry name" value="FAD-bd_PCMH-like_sf"/>
</dbReference>
<keyword evidence="4" id="KW-0274">FAD</keyword>
<dbReference type="InterPro" id="IPR016171">
    <property type="entry name" value="Vanillyl_alc_oxidase_C-sub2"/>
</dbReference>
<dbReference type="InterPro" id="IPR004113">
    <property type="entry name" value="FAD-bd_oxidored_4_C"/>
</dbReference>
<evidence type="ECO:0000313" key="8">
    <source>
        <dbReference type="EMBL" id="MBB4664842.1"/>
    </source>
</evidence>
<evidence type="ECO:0000256" key="2">
    <source>
        <dbReference type="ARBA" id="ARBA00008000"/>
    </source>
</evidence>
<comment type="similarity">
    <text evidence="2">Belongs to the FAD-binding oxidoreductase/transferase type 4 family.</text>
</comment>
<feature type="domain" description="FAD-binding PCMH-type" evidence="7">
    <location>
        <begin position="44"/>
        <end position="223"/>
    </location>
</feature>
<evidence type="ECO:0000256" key="6">
    <source>
        <dbReference type="SAM" id="MobiDB-lite"/>
    </source>
</evidence>
<dbReference type="InterPro" id="IPR016166">
    <property type="entry name" value="FAD-bd_PCMH"/>
</dbReference>
<evidence type="ECO:0000256" key="3">
    <source>
        <dbReference type="ARBA" id="ARBA00022630"/>
    </source>
</evidence>
<gene>
    <name evidence="8" type="ORF">BDZ31_004460</name>
</gene>
<reference evidence="8 9" key="1">
    <citation type="submission" date="2020-08" db="EMBL/GenBank/DDBJ databases">
        <title>Genomic Encyclopedia of Archaeal and Bacterial Type Strains, Phase II (KMG-II): from individual species to whole genera.</title>
        <authorList>
            <person name="Goeker M."/>
        </authorList>
    </citation>
    <scope>NUCLEOTIDE SEQUENCE [LARGE SCALE GENOMIC DNA]</scope>
    <source>
        <strain evidence="8 9">DSM 23288</strain>
    </source>
</reference>